<feature type="domain" description="EF-hand" evidence="5">
    <location>
        <begin position="40"/>
        <end position="75"/>
    </location>
</feature>
<dbReference type="GO" id="GO:0050786">
    <property type="term" value="F:RAGE receptor binding"/>
    <property type="evidence" value="ECO:0007669"/>
    <property type="project" value="TreeGrafter"/>
</dbReference>
<dbReference type="PROSITE" id="PS50222">
    <property type="entry name" value="EF_HAND_2"/>
    <property type="match status" value="1"/>
</dbReference>
<dbReference type="PANTHER" id="PTHR11639:SF142">
    <property type="entry name" value="PROTEIN S100-B"/>
    <property type="match status" value="1"/>
</dbReference>
<evidence type="ECO:0000313" key="7">
    <source>
        <dbReference type="Proteomes" id="UP000261520"/>
    </source>
</evidence>
<dbReference type="Ensembl" id="ENSPMGT00000007680.1">
    <property type="protein sequence ID" value="ENSPMGP00000007217.1"/>
    <property type="gene ID" value="ENSPMGG00000005737.1"/>
</dbReference>
<evidence type="ECO:0000313" key="6">
    <source>
        <dbReference type="Ensembl" id="ENSPMGP00000007217.1"/>
    </source>
</evidence>
<dbReference type="Pfam" id="PF01023">
    <property type="entry name" value="S_100"/>
    <property type="match status" value="1"/>
</dbReference>
<evidence type="ECO:0000259" key="5">
    <source>
        <dbReference type="PROSITE" id="PS50222"/>
    </source>
</evidence>
<protein>
    <recommendedName>
        <fullName evidence="5">EF-hand domain-containing protein</fullName>
    </recommendedName>
</protein>
<dbReference type="GO" id="GO:0048306">
    <property type="term" value="F:calcium-dependent protein binding"/>
    <property type="evidence" value="ECO:0007669"/>
    <property type="project" value="TreeGrafter"/>
</dbReference>
<dbReference type="GO" id="GO:0046914">
    <property type="term" value="F:transition metal ion binding"/>
    <property type="evidence" value="ECO:0007669"/>
    <property type="project" value="InterPro"/>
</dbReference>
<dbReference type="GO" id="GO:0005509">
    <property type="term" value="F:calcium ion binding"/>
    <property type="evidence" value="ECO:0007669"/>
    <property type="project" value="InterPro"/>
</dbReference>
<dbReference type="AlphaFoldDB" id="A0A3B3ZRA3"/>
<dbReference type="InterPro" id="IPR002048">
    <property type="entry name" value="EF_hand_dom"/>
</dbReference>
<sequence length="96" mass="11183">MSELENGMVTIIRAFHKYSGHKCKLKKAELKELINNEMNHFIQTLDQLFTDLDQNGDLEIDFPEFITLIAMVTSACHELFVICTFYSTTSFNWTEK</sequence>
<dbReference type="InterPro" id="IPR013787">
    <property type="entry name" value="S100_Ca-bd_sub"/>
</dbReference>
<keyword evidence="2" id="KW-0479">Metal-binding</keyword>
<keyword evidence="4" id="KW-0106">Calcium</keyword>
<comment type="similarity">
    <text evidence="1">Belongs to the S-100 family.</text>
</comment>
<dbReference type="GO" id="GO:0008284">
    <property type="term" value="P:positive regulation of cell population proliferation"/>
    <property type="evidence" value="ECO:0007669"/>
    <property type="project" value="TreeGrafter"/>
</dbReference>
<dbReference type="InterPro" id="IPR034325">
    <property type="entry name" value="S-100_dom"/>
</dbReference>
<dbReference type="Proteomes" id="UP000261520">
    <property type="component" value="Unplaced"/>
</dbReference>
<evidence type="ECO:0000256" key="3">
    <source>
        <dbReference type="ARBA" id="ARBA00022737"/>
    </source>
</evidence>
<dbReference type="GO" id="GO:0044548">
    <property type="term" value="F:S100 protein binding"/>
    <property type="evidence" value="ECO:0007669"/>
    <property type="project" value="TreeGrafter"/>
</dbReference>
<evidence type="ECO:0000256" key="2">
    <source>
        <dbReference type="ARBA" id="ARBA00022723"/>
    </source>
</evidence>
<dbReference type="PANTHER" id="PTHR11639">
    <property type="entry name" value="S100 CALCIUM-BINDING PROTEIN"/>
    <property type="match status" value="1"/>
</dbReference>
<dbReference type="InterPro" id="IPR001751">
    <property type="entry name" value="S100/CaBP7/8-like_CS"/>
</dbReference>
<dbReference type="Gene3D" id="1.10.238.10">
    <property type="entry name" value="EF-hand"/>
    <property type="match status" value="1"/>
</dbReference>
<keyword evidence="7" id="KW-1185">Reference proteome</keyword>
<dbReference type="InterPro" id="IPR011992">
    <property type="entry name" value="EF-hand-dom_pair"/>
</dbReference>
<dbReference type="PROSITE" id="PS00303">
    <property type="entry name" value="S100_CABP"/>
    <property type="match status" value="1"/>
</dbReference>
<evidence type="ECO:0000256" key="1">
    <source>
        <dbReference type="ARBA" id="ARBA00007323"/>
    </source>
</evidence>
<proteinExistence type="inferred from homology"/>
<dbReference type="SMART" id="SM00054">
    <property type="entry name" value="EFh"/>
    <property type="match status" value="1"/>
</dbReference>
<dbReference type="CDD" id="cd00213">
    <property type="entry name" value="S-100"/>
    <property type="match status" value="1"/>
</dbReference>
<dbReference type="SMART" id="SM01394">
    <property type="entry name" value="S_100"/>
    <property type="match status" value="1"/>
</dbReference>
<dbReference type="SUPFAM" id="SSF47473">
    <property type="entry name" value="EF-hand"/>
    <property type="match status" value="1"/>
</dbReference>
<evidence type="ECO:0000256" key="4">
    <source>
        <dbReference type="ARBA" id="ARBA00022837"/>
    </source>
</evidence>
<dbReference type="GO" id="GO:0005615">
    <property type="term" value="C:extracellular space"/>
    <property type="evidence" value="ECO:0007669"/>
    <property type="project" value="TreeGrafter"/>
</dbReference>
<dbReference type="GO" id="GO:0043123">
    <property type="term" value="P:positive regulation of canonical NF-kappaB signal transduction"/>
    <property type="evidence" value="ECO:0007669"/>
    <property type="project" value="TreeGrafter"/>
</dbReference>
<dbReference type="GO" id="GO:0005634">
    <property type="term" value="C:nucleus"/>
    <property type="evidence" value="ECO:0007669"/>
    <property type="project" value="TreeGrafter"/>
</dbReference>
<keyword evidence="3" id="KW-0677">Repeat</keyword>
<dbReference type="GO" id="GO:0005737">
    <property type="term" value="C:cytoplasm"/>
    <property type="evidence" value="ECO:0007669"/>
    <property type="project" value="TreeGrafter"/>
</dbReference>
<organism evidence="6 7">
    <name type="scientific">Periophthalmus magnuspinnatus</name>
    <dbReference type="NCBI Taxonomy" id="409849"/>
    <lineage>
        <taxon>Eukaryota</taxon>
        <taxon>Metazoa</taxon>
        <taxon>Chordata</taxon>
        <taxon>Craniata</taxon>
        <taxon>Vertebrata</taxon>
        <taxon>Euteleostomi</taxon>
        <taxon>Actinopterygii</taxon>
        <taxon>Neopterygii</taxon>
        <taxon>Teleostei</taxon>
        <taxon>Neoteleostei</taxon>
        <taxon>Acanthomorphata</taxon>
        <taxon>Gobiaria</taxon>
        <taxon>Gobiiformes</taxon>
        <taxon>Gobioidei</taxon>
        <taxon>Gobiidae</taxon>
        <taxon>Oxudercinae</taxon>
        <taxon>Periophthalmus</taxon>
    </lineage>
</organism>
<reference evidence="6" key="2">
    <citation type="submission" date="2025-09" db="UniProtKB">
        <authorList>
            <consortium name="Ensembl"/>
        </authorList>
    </citation>
    <scope>IDENTIFICATION</scope>
</reference>
<accession>A0A3B3ZRA3</accession>
<name>A0A3B3ZRA3_9GOBI</name>
<reference evidence="6" key="1">
    <citation type="submission" date="2025-08" db="UniProtKB">
        <authorList>
            <consortium name="Ensembl"/>
        </authorList>
    </citation>
    <scope>IDENTIFICATION</scope>
</reference>